<accession>A0AAU8KZK7</accession>
<proteinExistence type="predicted"/>
<dbReference type="EMBL" id="PP885733">
    <property type="protein sequence ID" value="XCN28253.1"/>
    <property type="molecule type" value="Genomic_DNA"/>
</dbReference>
<evidence type="ECO:0000313" key="1">
    <source>
        <dbReference type="EMBL" id="XCN28253.1"/>
    </source>
</evidence>
<reference evidence="1" key="1">
    <citation type="submission" date="2024-06" db="EMBL/GenBank/DDBJ databases">
        <authorList>
            <person name="Gannavaram S."/>
            <person name="Nemani S."/>
            <person name="Datta M."/>
            <person name="Picchiottino A."/>
            <person name="Mereddy A."/>
            <person name="Gannavaram N."/>
            <person name="Honeycutt C."/>
            <person name="Tran D."/>
            <person name="Choi K."/>
            <person name="Srinivasan K."/>
            <person name="Johnson A."/>
        </authorList>
    </citation>
    <scope>NUCLEOTIDE SEQUENCE</scope>
</reference>
<protein>
    <submittedName>
        <fullName evidence="1">Uncharacterized protein</fullName>
    </submittedName>
</protein>
<organism evidence="1">
    <name type="scientific">Pantoea phage Survivor</name>
    <dbReference type="NCBI Taxonomy" id="3232176"/>
    <lineage>
        <taxon>Viruses</taxon>
        <taxon>Duplodnaviria</taxon>
        <taxon>Heunggongvirae</taxon>
        <taxon>Uroviricota</taxon>
        <taxon>Caudoviricetes</taxon>
    </lineage>
</organism>
<name>A0AAU8KZK7_9CAUD</name>
<sequence>MQRQIPCLVGADLVLTPAIGVTNAPNIVIALVTTAVGPDGSQTGVIQWSGAARAFLTYDMTGTRVLSYTLTDQSPSVYQSVENILRSI</sequence>